<gene>
    <name evidence="2" type="ORF">HNQ52_000817</name>
</gene>
<organism evidence="2 3">
    <name type="scientific">Chiayiivirga flava</name>
    <dbReference type="NCBI Taxonomy" id="659595"/>
    <lineage>
        <taxon>Bacteria</taxon>
        <taxon>Pseudomonadati</taxon>
        <taxon>Pseudomonadota</taxon>
        <taxon>Gammaproteobacteria</taxon>
        <taxon>Lysobacterales</taxon>
        <taxon>Lysobacteraceae</taxon>
        <taxon>Chiayiivirga</taxon>
    </lineage>
</organism>
<feature type="signal peptide" evidence="1">
    <location>
        <begin position="1"/>
        <end position="19"/>
    </location>
</feature>
<evidence type="ECO:0000256" key="1">
    <source>
        <dbReference type="SAM" id="SignalP"/>
    </source>
</evidence>
<dbReference type="EMBL" id="JACHHP010000001">
    <property type="protein sequence ID" value="MBB5207301.1"/>
    <property type="molecule type" value="Genomic_DNA"/>
</dbReference>
<feature type="chain" id="PRO_5031027114" description="Delta-60 repeat domain-containing protein" evidence="1">
    <location>
        <begin position="20"/>
        <end position="463"/>
    </location>
</feature>
<comment type="caution">
    <text evidence="2">The sequence shown here is derived from an EMBL/GenBank/DDBJ whole genome shotgun (WGS) entry which is preliminary data.</text>
</comment>
<protein>
    <recommendedName>
        <fullName evidence="4">Delta-60 repeat domain-containing protein</fullName>
    </recommendedName>
</protein>
<evidence type="ECO:0000313" key="3">
    <source>
        <dbReference type="Proteomes" id="UP000521199"/>
    </source>
</evidence>
<sequence length="463" mass="47816">MRRILLSSLLFACPALACAGPPAGQIDPTFWSSDGGVEGLQLEGFDIGGDLEDRAGGMAVDGLGRFLVVGMVEDSADRCLGVMRFTASGQLDKNGFGFDTNAIPRGKICHTTPMVLEPAFPDMNVFPLTSGFLVSGIGQGGNPFVCRFAGDGDLIAGFGSSGCVILGNIDVGVSWPAPDVIVADGSVLVVANDRSGGMSTPVLSRLALSDGALQPFGQDGFVSLLGIAADAFVWDTLLTPDGDLIIVGNIVIEPNDTDAFIARFDLDSSAPDPNFSGDGMVRFKFNQVELGQEYLQAVTMTADGDILAAGLAELPGAMGLALLRVDAMTGTLSPSFNGGVPKLYDPCAAIGGCSPSVKDILADDAQIVVVAGGPTAAPIVARLKAIGDVDTEFGDQGTVVLEPVSRIAGAVLQEGRIVVAGTAPRTTTVLIGNVLSQIEHLDFGLLRLSDGRLFKDHFEAITP</sequence>
<name>A0A7W8D5X2_9GAMM</name>
<evidence type="ECO:0008006" key="4">
    <source>
        <dbReference type="Google" id="ProtNLM"/>
    </source>
</evidence>
<proteinExistence type="predicted"/>
<dbReference type="Proteomes" id="UP000521199">
    <property type="component" value="Unassembled WGS sequence"/>
</dbReference>
<dbReference type="SUPFAM" id="SSF50969">
    <property type="entry name" value="YVTN repeat-like/Quinoprotein amine dehydrogenase"/>
    <property type="match status" value="1"/>
</dbReference>
<dbReference type="AlphaFoldDB" id="A0A7W8D5X2"/>
<keyword evidence="3" id="KW-1185">Reference proteome</keyword>
<evidence type="ECO:0000313" key="2">
    <source>
        <dbReference type="EMBL" id="MBB5207301.1"/>
    </source>
</evidence>
<accession>A0A7W8D5X2</accession>
<dbReference type="RefSeq" id="WP_183959815.1">
    <property type="nucleotide sequence ID" value="NZ_JACHHP010000001.1"/>
</dbReference>
<dbReference type="InterPro" id="IPR011044">
    <property type="entry name" value="Quino_amine_DH_bsu"/>
</dbReference>
<reference evidence="2 3" key="1">
    <citation type="submission" date="2020-08" db="EMBL/GenBank/DDBJ databases">
        <title>Genomic Encyclopedia of Type Strains, Phase IV (KMG-IV): sequencing the most valuable type-strain genomes for metagenomic binning, comparative biology and taxonomic classification.</title>
        <authorList>
            <person name="Goeker M."/>
        </authorList>
    </citation>
    <scope>NUCLEOTIDE SEQUENCE [LARGE SCALE GENOMIC DNA]</scope>
    <source>
        <strain evidence="2 3">DSM 24163</strain>
    </source>
</reference>
<keyword evidence="1" id="KW-0732">Signal</keyword>